<evidence type="ECO:0000313" key="3">
    <source>
        <dbReference type="EMBL" id="QPJ65736.1"/>
    </source>
</evidence>
<name>A0A7T0C382_9BACT</name>
<organism evidence="3 4">
    <name type="scientific">Candidatus Nitrohelix vancouverensis</name>
    <dbReference type="NCBI Taxonomy" id="2705534"/>
    <lineage>
        <taxon>Bacteria</taxon>
        <taxon>Pseudomonadati</taxon>
        <taxon>Nitrospinota/Tectimicrobiota group</taxon>
        <taxon>Nitrospinota</taxon>
        <taxon>Nitrospinia</taxon>
        <taxon>Nitrospinales</taxon>
        <taxon>Nitrospinaceae</taxon>
        <taxon>Candidatus Nitrohelix</taxon>
    </lineage>
</organism>
<proteinExistence type="predicted"/>
<evidence type="ECO:0000313" key="4">
    <source>
        <dbReference type="Proteomes" id="UP000594464"/>
    </source>
</evidence>
<gene>
    <name evidence="3" type="ORF">G3M78_10170</name>
</gene>
<feature type="region of interest" description="Disordered" evidence="1">
    <location>
        <begin position="132"/>
        <end position="152"/>
    </location>
</feature>
<evidence type="ECO:0000256" key="2">
    <source>
        <dbReference type="SAM" id="SignalP"/>
    </source>
</evidence>
<protein>
    <recommendedName>
        <fullName evidence="5">DUF4148 domain-containing protein</fullName>
    </recommendedName>
</protein>
<feature type="chain" id="PRO_5032620117" description="DUF4148 domain-containing protein" evidence="2">
    <location>
        <begin position="24"/>
        <end position="152"/>
    </location>
</feature>
<reference evidence="4" key="1">
    <citation type="submission" date="2020-02" db="EMBL/GenBank/DDBJ databases">
        <title>Genomic and physiological characterization of two novel Nitrospinaceae genera.</title>
        <authorList>
            <person name="Mueller A.J."/>
            <person name="Jung M.-Y."/>
            <person name="Strachan C.R."/>
            <person name="Herbold C.W."/>
            <person name="Kirkegaard R.H."/>
            <person name="Daims H."/>
        </authorList>
    </citation>
    <scope>NUCLEOTIDE SEQUENCE [LARGE SCALE GENOMIC DNA]</scope>
</reference>
<evidence type="ECO:0008006" key="5">
    <source>
        <dbReference type="Google" id="ProtNLM"/>
    </source>
</evidence>
<dbReference type="KEGG" id="nva:G3M78_10170"/>
<feature type="signal peptide" evidence="2">
    <location>
        <begin position="1"/>
        <end position="23"/>
    </location>
</feature>
<accession>A0A7T0C382</accession>
<dbReference type="AlphaFoldDB" id="A0A7T0C382"/>
<dbReference type="EMBL" id="CP048620">
    <property type="protein sequence ID" value="QPJ65736.1"/>
    <property type="molecule type" value="Genomic_DNA"/>
</dbReference>
<keyword evidence="2" id="KW-0732">Signal</keyword>
<evidence type="ECO:0000256" key="1">
    <source>
        <dbReference type="SAM" id="MobiDB-lite"/>
    </source>
</evidence>
<sequence length="152" mass="16321">MKKALSILAATALTVVFAGSASADTVLPGSYVQTDSSVMSVGQTIMQMGAQQRTLTDAVNRASRADMARNDTTGSINIDYQFGASQSDQSWKSATLNRSTEEARTVGLIPGDCRGDNSDDAYRKQMNQSRDGFMEEPLVSDAQCEDNHATIK</sequence>
<dbReference type="Proteomes" id="UP000594464">
    <property type="component" value="Chromosome"/>
</dbReference>